<dbReference type="InterPro" id="IPR001714">
    <property type="entry name" value="Pept_M24_MAP"/>
</dbReference>
<evidence type="ECO:0000256" key="5">
    <source>
        <dbReference type="ARBA" id="ARBA00022438"/>
    </source>
</evidence>
<dbReference type="InterPro" id="IPR002468">
    <property type="entry name" value="Pept_M24A_MAP2"/>
</dbReference>
<dbReference type="GO" id="GO:0005737">
    <property type="term" value="C:cytoplasm"/>
    <property type="evidence" value="ECO:0007669"/>
    <property type="project" value="TreeGrafter"/>
</dbReference>
<evidence type="ECO:0000256" key="1">
    <source>
        <dbReference type="ARBA" id="ARBA00000294"/>
    </source>
</evidence>
<evidence type="ECO:0000313" key="10">
    <source>
        <dbReference type="EMBL" id="QHT29243.1"/>
    </source>
</evidence>
<accession>A0A6C0ELC7</accession>
<name>A0A6C0ELC7_9ZZZZ</name>
<comment type="cofactor">
    <cofactor evidence="4">
        <name>Fe(2+)</name>
        <dbReference type="ChEBI" id="CHEBI:29033"/>
    </cofactor>
</comment>
<organism evidence="10">
    <name type="scientific">viral metagenome</name>
    <dbReference type="NCBI Taxonomy" id="1070528"/>
    <lineage>
        <taxon>unclassified sequences</taxon>
        <taxon>metagenomes</taxon>
        <taxon>organismal metagenomes</taxon>
    </lineage>
</organism>
<dbReference type="InterPro" id="IPR036390">
    <property type="entry name" value="WH_DNA-bd_sf"/>
</dbReference>
<reference evidence="10" key="1">
    <citation type="journal article" date="2020" name="Nature">
        <title>Giant virus diversity and host interactions through global metagenomics.</title>
        <authorList>
            <person name="Schulz F."/>
            <person name="Roux S."/>
            <person name="Paez-Espino D."/>
            <person name="Jungbluth S."/>
            <person name="Walsh D.A."/>
            <person name="Denef V.J."/>
            <person name="McMahon K.D."/>
            <person name="Konstantinidis K.T."/>
            <person name="Eloe-Fadrosh E.A."/>
            <person name="Kyrpides N.C."/>
            <person name="Woyke T."/>
        </authorList>
    </citation>
    <scope>NUCLEOTIDE SEQUENCE</scope>
    <source>
        <strain evidence="10">GVMAG-M-3300001351-8</strain>
    </source>
</reference>
<dbReference type="Gene3D" id="3.90.230.10">
    <property type="entry name" value="Creatinase/methionine aminopeptidase superfamily"/>
    <property type="match status" value="1"/>
</dbReference>
<dbReference type="SUPFAM" id="SSF55920">
    <property type="entry name" value="Creatinase/aminopeptidase"/>
    <property type="match status" value="1"/>
</dbReference>
<dbReference type="NCBIfam" id="TIGR00501">
    <property type="entry name" value="met_pdase_II"/>
    <property type="match status" value="1"/>
</dbReference>
<dbReference type="AlphaFoldDB" id="A0A6C0ELC7"/>
<evidence type="ECO:0000259" key="9">
    <source>
        <dbReference type="Pfam" id="PF00557"/>
    </source>
</evidence>
<dbReference type="SUPFAM" id="SSF46785">
    <property type="entry name" value="Winged helix' DNA-binding domain"/>
    <property type="match status" value="1"/>
</dbReference>
<dbReference type="InterPro" id="IPR036388">
    <property type="entry name" value="WH-like_DNA-bd_sf"/>
</dbReference>
<dbReference type="InterPro" id="IPR050247">
    <property type="entry name" value="Met_Aminopeptidase_Type2"/>
</dbReference>
<dbReference type="InterPro" id="IPR000994">
    <property type="entry name" value="Pept_M24"/>
</dbReference>
<evidence type="ECO:0000256" key="8">
    <source>
        <dbReference type="ARBA" id="ARBA00022801"/>
    </source>
</evidence>
<evidence type="ECO:0000256" key="7">
    <source>
        <dbReference type="ARBA" id="ARBA00022723"/>
    </source>
</evidence>
<comment type="catalytic activity">
    <reaction evidence="1">
        <text>Release of N-terminal amino acids, preferentially methionine, from peptides and arylamides.</text>
        <dbReference type="EC" id="3.4.11.18"/>
    </reaction>
</comment>
<dbReference type="PRINTS" id="PR00599">
    <property type="entry name" value="MAPEPTIDASE"/>
</dbReference>
<dbReference type="GO" id="GO:0046872">
    <property type="term" value="F:metal ion binding"/>
    <property type="evidence" value="ECO:0007669"/>
    <property type="project" value="UniProtKB-KW"/>
</dbReference>
<sequence length="318" mass="36083">MSIADYRIAGEIHKKTQTLIKSQLKPGMKLIDICKTIEDSIKEETEKQINQGIAFPTGISINNLAAHFTPEWDNVKTLNPGDVCKIDFGVHHNGCIIDSAFTINMDNKYDILLESSREAVDKVIKNLGVDVRFKALSGIAQEIVESYEMELNGKTIPIKPIDNITGHNILPWKIHGGKLLYSVPQKNDNCRVEENDIIAVEVYTSNGLGTSIMGKDIKKYSHFMLVDKPKLVQKFSIKKLEILHTLMNDNFRTLAFCPRYIYNVNNTPKDYINDFFELHKQGCLNIYPPLYEKDPNSVVAQFEETVYVTEKGVEILSK</sequence>
<feature type="domain" description="Peptidase M24" evidence="9">
    <location>
        <begin position="6"/>
        <end position="205"/>
    </location>
</feature>
<dbReference type="GO" id="GO:0070006">
    <property type="term" value="F:metalloaminopeptidase activity"/>
    <property type="evidence" value="ECO:0007669"/>
    <property type="project" value="InterPro"/>
</dbReference>
<dbReference type="EMBL" id="MN738873">
    <property type="protein sequence ID" value="QHT29243.1"/>
    <property type="molecule type" value="Genomic_DNA"/>
</dbReference>
<keyword evidence="8" id="KW-0378">Hydrolase</keyword>
<dbReference type="Gene3D" id="1.10.10.10">
    <property type="entry name" value="Winged helix-like DNA-binding domain superfamily/Winged helix DNA-binding domain"/>
    <property type="match status" value="1"/>
</dbReference>
<comment type="cofactor">
    <cofactor evidence="2">
        <name>Mn(2+)</name>
        <dbReference type="ChEBI" id="CHEBI:29035"/>
    </cofactor>
</comment>
<protein>
    <recommendedName>
        <fullName evidence="9">Peptidase M24 domain-containing protein</fullName>
    </recommendedName>
</protein>
<dbReference type="PANTHER" id="PTHR45777">
    <property type="entry name" value="METHIONINE AMINOPEPTIDASE 2"/>
    <property type="match status" value="1"/>
</dbReference>
<dbReference type="PANTHER" id="PTHR45777:SF2">
    <property type="entry name" value="METHIONINE AMINOPEPTIDASE 2"/>
    <property type="match status" value="1"/>
</dbReference>
<keyword evidence="7" id="KW-0479">Metal-binding</keyword>
<evidence type="ECO:0000256" key="3">
    <source>
        <dbReference type="ARBA" id="ARBA00001941"/>
    </source>
</evidence>
<dbReference type="InterPro" id="IPR036005">
    <property type="entry name" value="Creatinase/aminopeptidase-like"/>
</dbReference>
<comment type="cofactor">
    <cofactor evidence="3">
        <name>Co(2+)</name>
        <dbReference type="ChEBI" id="CHEBI:48828"/>
    </cofactor>
</comment>
<evidence type="ECO:0000256" key="6">
    <source>
        <dbReference type="ARBA" id="ARBA00022670"/>
    </source>
</evidence>
<keyword evidence="5" id="KW-0031">Aminopeptidase</keyword>
<dbReference type="GO" id="GO:0004239">
    <property type="term" value="F:initiator methionyl aminopeptidase activity"/>
    <property type="evidence" value="ECO:0007669"/>
    <property type="project" value="UniProtKB-EC"/>
</dbReference>
<evidence type="ECO:0000256" key="2">
    <source>
        <dbReference type="ARBA" id="ARBA00001936"/>
    </source>
</evidence>
<keyword evidence="6" id="KW-0645">Protease</keyword>
<dbReference type="GO" id="GO:0006508">
    <property type="term" value="P:proteolysis"/>
    <property type="evidence" value="ECO:0007669"/>
    <property type="project" value="UniProtKB-KW"/>
</dbReference>
<proteinExistence type="predicted"/>
<evidence type="ECO:0000256" key="4">
    <source>
        <dbReference type="ARBA" id="ARBA00001954"/>
    </source>
</evidence>
<dbReference type="Pfam" id="PF00557">
    <property type="entry name" value="Peptidase_M24"/>
    <property type="match status" value="1"/>
</dbReference>